<dbReference type="AlphaFoldDB" id="A0A8J3VEY8"/>
<evidence type="ECO:0000256" key="1">
    <source>
        <dbReference type="SAM" id="MobiDB-lite"/>
    </source>
</evidence>
<accession>A0A8J3VEY8</accession>
<comment type="caution">
    <text evidence="2">The sequence shown here is derived from an EMBL/GenBank/DDBJ whole genome shotgun (WGS) entry which is preliminary data.</text>
</comment>
<reference evidence="2" key="1">
    <citation type="submission" date="2021-01" db="EMBL/GenBank/DDBJ databases">
        <title>Whole genome shotgun sequence of Rhizocola hellebori NBRC 109834.</title>
        <authorList>
            <person name="Komaki H."/>
            <person name="Tamura T."/>
        </authorList>
    </citation>
    <scope>NUCLEOTIDE SEQUENCE</scope>
    <source>
        <strain evidence="2">NBRC 109834</strain>
    </source>
</reference>
<evidence type="ECO:0000313" key="3">
    <source>
        <dbReference type="Proteomes" id="UP000612899"/>
    </source>
</evidence>
<feature type="region of interest" description="Disordered" evidence="1">
    <location>
        <begin position="1"/>
        <end position="29"/>
    </location>
</feature>
<dbReference type="Proteomes" id="UP000612899">
    <property type="component" value="Unassembled WGS sequence"/>
</dbReference>
<gene>
    <name evidence="2" type="ORF">Rhe02_15000</name>
</gene>
<name>A0A8J3VEY8_9ACTN</name>
<organism evidence="2 3">
    <name type="scientific">Rhizocola hellebori</name>
    <dbReference type="NCBI Taxonomy" id="1392758"/>
    <lineage>
        <taxon>Bacteria</taxon>
        <taxon>Bacillati</taxon>
        <taxon>Actinomycetota</taxon>
        <taxon>Actinomycetes</taxon>
        <taxon>Micromonosporales</taxon>
        <taxon>Micromonosporaceae</taxon>
        <taxon>Rhizocola</taxon>
    </lineage>
</organism>
<dbReference type="EMBL" id="BONY01000007">
    <property type="protein sequence ID" value="GIH03433.1"/>
    <property type="molecule type" value="Genomic_DNA"/>
</dbReference>
<evidence type="ECO:0000313" key="2">
    <source>
        <dbReference type="EMBL" id="GIH03433.1"/>
    </source>
</evidence>
<sequence>MHRLVATGKVDHSQPGVPERGTTACADPATGTVRSAVGQTPHCRGDIDLRLASGR</sequence>
<protein>
    <submittedName>
        <fullName evidence="2">Uncharacterized protein</fullName>
    </submittedName>
</protein>
<proteinExistence type="predicted"/>
<keyword evidence="3" id="KW-1185">Reference proteome</keyword>